<sequence length="75" mass="8525">PEKRWISIIPPKDDPYLAQLKAFCESIIEDKEPPVTGIDGIKSLEVVLASYKSAKERKWVKLPLEEEAVELPSFD</sequence>
<dbReference type="Gene3D" id="3.30.360.10">
    <property type="entry name" value="Dihydrodipicolinate Reductase, domain 2"/>
    <property type="match status" value="1"/>
</dbReference>
<gene>
    <name evidence="2" type="ORF">S03H2_45551</name>
</gene>
<feature type="non-terminal residue" evidence="2">
    <location>
        <position position="1"/>
    </location>
</feature>
<accession>X1IRQ4</accession>
<protein>
    <recommendedName>
        <fullName evidence="1">Gfo/Idh/MocA-like oxidoreductase C-terminal domain-containing protein</fullName>
    </recommendedName>
</protein>
<dbReference type="AlphaFoldDB" id="X1IRQ4"/>
<comment type="caution">
    <text evidence="2">The sequence shown here is derived from an EMBL/GenBank/DDBJ whole genome shotgun (WGS) entry which is preliminary data.</text>
</comment>
<evidence type="ECO:0000313" key="2">
    <source>
        <dbReference type="EMBL" id="GAH71920.1"/>
    </source>
</evidence>
<organism evidence="2">
    <name type="scientific">marine sediment metagenome</name>
    <dbReference type="NCBI Taxonomy" id="412755"/>
    <lineage>
        <taxon>unclassified sequences</taxon>
        <taxon>metagenomes</taxon>
        <taxon>ecological metagenomes</taxon>
    </lineage>
</organism>
<feature type="domain" description="Gfo/Idh/MocA-like oxidoreductase C-terminal" evidence="1">
    <location>
        <begin position="14"/>
        <end position="62"/>
    </location>
</feature>
<dbReference type="Pfam" id="PF02894">
    <property type="entry name" value="GFO_IDH_MocA_C"/>
    <property type="match status" value="1"/>
</dbReference>
<name>X1IRQ4_9ZZZZ</name>
<dbReference type="EMBL" id="BARU01028551">
    <property type="protein sequence ID" value="GAH71920.1"/>
    <property type="molecule type" value="Genomic_DNA"/>
</dbReference>
<proteinExistence type="predicted"/>
<evidence type="ECO:0000259" key="1">
    <source>
        <dbReference type="Pfam" id="PF02894"/>
    </source>
</evidence>
<reference evidence="2" key="1">
    <citation type="journal article" date="2014" name="Front. Microbiol.">
        <title>High frequency of phylogenetically diverse reductive dehalogenase-homologous genes in deep subseafloor sedimentary metagenomes.</title>
        <authorList>
            <person name="Kawai M."/>
            <person name="Futagami T."/>
            <person name="Toyoda A."/>
            <person name="Takaki Y."/>
            <person name="Nishi S."/>
            <person name="Hori S."/>
            <person name="Arai W."/>
            <person name="Tsubouchi T."/>
            <person name="Morono Y."/>
            <person name="Uchiyama I."/>
            <person name="Ito T."/>
            <person name="Fujiyama A."/>
            <person name="Inagaki F."/>
            <person name="Takami H."/>
        </authorList>
    </citation>
    <scope>NUCLEOTIDE SEQUENCE</scope>
    <source>
        <strain evidence="2">Expedition CK06-06</strain>
    </source>
</reference>
<dbReference type="InterPro" id="IPR004104">
    <property type="entry name" value="Gfo/Idh/MocA-like_OxRdtase_C"/>
</dbReference>